<keyword evidence="1" id="KW-0732">Signal</keyword>
<gene>
    <name evidence="2" type="ORF">ACFFRE_05490</name>
</gene>
<dbReference type="RefSeq" id="WP_248109330.1">
    <property type="nucleotide sequence ID" value="NZ_JAKHEX010000033.1"/>
</dbReference>
<proteinExistence type="predicted"/>
<name>A0ABV6C1N8_9ACTN</name>
<organism evidence="2 3">
    <name type="scientific">Aciditerrimonas ferrireducens</name>
    <dbReference type="NCBI Taxonomy" id="667306"/>
    <lineage>
        <taxon>Bacteria</taxon>
        <taxon>Bacillati</taxon>
        <taxon>Actinomycetota</taxon>
        <taxon>Acidimicrobiia</taxon>
        <taxon>Acidimicrobiales</taxon>
        <taxon>Acidimicrobiaceae</taxon>
        <taxon>Aciditerrimonas</taxon>
    </lineage>
</organism>
<keyword evidence="3" id="KW-1185">Reference proteome</keyword>
<feature type="chain" id="PRO_5045218820" evidence="1">
    <location>
        <begin position="33"/>
        <end position="97"/>
    </location>
</feature>
<sequence length="97" mass="9761">MGRFDRRTFLKGGTAAVAAVGALSALPTVAPAVLGAVSGGAEEAGPTLAEELPAVGEPLVARITDAASGEIELYFGETGITTRDPELVGRLLRAAAR</sequence>
<dbReference type="EMBL" id="JBHLYQ010000039">
    <property type="protein sequence ID" value="MFC0081600.1"/>
    <property type="molecule type" value="Genomic_DNA"/>
</dbReference>
<evidence type="ECO:0000313" key="2">
    <source>
        <dbReference type="EMBL" id="MFC0081600.1"/>
    </source>
</evidence>
<evidence type="ECO:0000313" key="3">
    <source>
        <dbReference type="Proteomes" id="UP001589788"/>
    </source>
</evidence>
<comment type="caution">
    <text evidence="2">The sequence shown here is derived from an EMBL/GenBank/DDBJ whole genome shotgun (WGS) entry which is preliminary data.</text>
</comment>
<dbReference type="Pfam" id="PF10518">
    <property type="entry name" value="TAT_signal"/>
    <property type="match status" value="1"/>
</dbReference>
<dbReference type="InterPro" id="IPR006311">
    <property type="entry name" value="TAT_signal"/>
</dbReference>
<evidence type="ECO:0000256" key="1">
    <source>
        <dbReference type="SAM" id="SignalP"/>
    </source>
</evidence>
<feature type="signal peptide" evidence="1">
    <location>
        <begin position="1"/>
        <end position="32"/>
    </location>
</feature>
<dbReference type="PROSITE" id="PS51318">
    <property type="entry name" value="TAT"/>
    <property type="match status" value="1"/>
</dbReference>
<dbReference type="Proteomes" id="UP001589788">
    <property type="component" value="Unassembled WGS sequence"/>
</dbReference>
<reference evidence="2 3" key="1">
    <citation type="submission" date="2024-09" db="EMBL/GenBank/DDBJ databases">
        <authorList>
            <person name="Sun Q."/>
            <person name="Mori K."/>
        </authorList>
    </citation>
    <scope>NUCLEOTIDE SEQUENCE [LARGE SCALE GENOMIC DNA]</scope>
    <source>
        <strain evidence="2 3">JCM 15389</strain>
    </source>
</reference>
<accession>A0ABV6C1N8</accession>
<dbReference type="InterPro" id="IPR019546">
    <property type="entry name" value="TAT_signal_bac_arc"/>
</dbReference>
<protein>
    <submittedName>
        <fullName evidence="2">Twin-arginine translocation signal domain-containing protein</fullName>
    </submittedName>
</protein>